<dbReference type="InterPro" id="IPR046102">
    <property type="entry name" value="DUF6039"/>
</dbReference>
<reference evidence="1 2" key="1">
    <citation type="submission" date="2020-08" db="EMBL/GenBank/DDBJ databases">
        <title>Genomic Encyclopedia of Type Strains, Phase III (KMG-III): the genomes of soil and plant-associated and newly described type strains.</title>
        <authorList>
            <person name="Whitman W."/>
        </authorList>
    </citation>
    <scope>NUCLEOTIDE SEQUENCE [LARGE SCALE GENOMIC DNA]</scope>
    <source>
        <strain evidence="1 2">CECT 8640</strain>
    </source>
</reference>
<comment type="caution">
    <text evidence="1">The sequence shown here is derived from an EMBL/GenBank/DDBJ whole genome shotgun (WGS) entry which is preliminary data.</text>
</comment>
<keyword evidence="2" id="KW-1185">Reference proteome</keyword>
<dbReference type="Pfam" id="PF19505">
    <property type="entry name" value="DUF6039"/>
    <property type="match status" value="1"/>
</dbReference>
<dbReference type="Proteomes" id="UP000547510">
    <property type="component" value="Unassembled WGS sequence"/>
</dbReference>
<evidence type="ECO:0000313" key="1">
    <source>
        <dbReference type="EMBL" id="MBB5953763.1"/>
    </source>
</evidence>
<evidence type="ECO:0000313" key="2">
    <source>
        <dbReference type="Proteomes" id="UP000547510"/>
    </source>
</evidence>
<proteinExistence type="predicted"/>
<protein>
    <submittedName>
        <fullName evidence="1">Uncharacterized protein</fullName>
    </submittedName>
</protein>
<sequence length="314" mass="34967">MTATSSPPFALPTAQDQTSLARDAILHSGNAGVIVERVGQLRAEFRSEGRQFARELSDYINTNYAGIVSVFVYEETFGTKDRLHWLLHIKSLHAYETLIRMGTQDTGWRDIIMKQRIPAERGGGSWDRLFLDGALHETVLIPSAFGMYGTSESTPDGVSTDADGPATFTVPVAQQQTVVPVEQQLHSANSGIVMHRVGELKYEFRAEGRAFSRALCESWNKALAGHATIFLYEEAFGQSDRIHHFIHLKSLSSYYTLMGVRAMSDPETREVFTKQWIPDEKGGGGWDRMFVQGSLADMALTPQHWGMYATKTGD</sequence>
<organism evidence="1 2">
    <name type="scientific">Saccharothrix tamanrassetensis</name>
    <dbReference type="NCBI Taxonomy" id="1051531"/>
    <lineage>
        <taxon>Bacteria</taxon>
        <taxon>Bacillati</taxon>
        <taxon>Actinomycetota</taxon>
        <taxon>Actinomycetes</taxon>
        <taxon>Pseudonocardiales</taxon>
        <taxon>Pseudonocardiaceae</taxon>
        <taxon>Saccharothrix</taxon>
    </lineage>
</organism>
<name>A0A841C9Z3_9PSEU</name>
<dbReference type="RefSeq" id="WP_184687530.1">
    <property type="nucleotide sequence ID" value="NZ_JACHJN010000001.1"/>
</dbReference>
<dbReference type="AlphaFoldDB" id="A0A841C9Z3"/>
<gene>
    <name evidence="1" type="ORF">FHS29_000333</name>
</gene>
<accession>A0A841C9Z3</accession>
<dbReference type="EMBL" id="JACHJN010000001">
    <property type="protein sequence ID" value="MBB5953763.1"/>
    <property type="molecule type" value="Genomic_DNA"/>
</dbReference>